<evidence type="ECO:0000256" key="1">
    <source>
        <dbReference type="SAM" id="MobiDB-lite"/>
    </source>
</evidence>
<dbReference type="RefSeq" id="WP_136448352.1">
    <property type="nucleotide sequence ID" value="NZ_SSXH01000292.1"/>
</dbReference>
<dbReference type="AlphaFoldDB" id="A0A4S5EQ22"/>
<sequence length="89" mass="9873">MSAAPDRGRDPAGVEQPGPRLRGFRWWRPRRTRAEQAATLLDGQRPPTDAAELRLVNAAAALRDLPTPRMSPVRRNTLRAHLLAALTDT</sequence>
<accession>A0A4S5EQ22</accession>
<evidence type="ECO:0000313" key="3">
    <source>
        <dbReference type="Proteomes" id="UP000305282"/>
    </source>
</evidence>
<reference evidence="2 3" key="1">
    <citation type="submission" date="2019-04" db="EMBL/GenBank/DDBJ databases">
        <title>Draft genome sequences for three unisolated Alnus-infective Frankia Sp+ strains, AgTrS, AiOr and AvVan, the first sequenced Frankia strains able to sporulate in-planta.</title>
        <authorList>
            <person name="Bethencourt L."/>
            <person name="Vautrin F."/>
            <person name="Taib N."/>
            <person name="Dubost A."/>
            <person name="Castro-Garcia L."/>
            <person name="Imbaud O."/>
            <person name="Abrouk D."/>
            <person name="Fournier P."/>
            <person name="Briolay J."/>
            <person name="Nguyen A."/>
            <person name="Normand P."/>
            <person name="Fernandez M.P."/>
            <person name="Brochier-Armanet C."/>
            <person name="Herrera-Belaroussi A."/>
        </authorList>
    </citation>
    <scope>NUCLEOTIDE SEQUENCE [LARGE SCALE GENOMIC DNA]</scope>
    <source>
        <strain evidence="2 3">AvVan</strain>
    </source>
</reference>
<proteinExistence type="predicted"/>
<feature type="region of interest" description="Disordered" evidence="1">
    <location>
        <begin position="1"/>
        <end position="22"/>
    </location>
</feature>
<gene>
    <name evidence="2" type="ORF">E7Y31_12785</name>
</gene>
<protein>
    <submittedName>
        <fullName evidence="2">Uncharacterized protein</fullName>
    </submittedName>
</protein>
<feature type="compositionally biased region" description="Basic and acidic residues" evidence="1">
    <location>
        <begin position="1"/>
        <end position="12"/>
    </location>
</feature>
<name>A0A4S5EQ22_9ACTN</name>
<dbReference type="Proteomes" id="UP000305282">
    <property type="component" value="Unassembled WGS sequence"/>
</dbReference>
<comment type="caution">
    <text evidence="2">The sequence shown here is derived from an EMBL/GenBank/DDBJ whole genome shotgun (WGS) entry which is preliminary data.</text>
</comment>
<evidence type="ECO:0000313" key="2">
    <source>
        <dbReference type="EMBL" id="THJ74213.1"/>
    </source>
</evidence>
<keyword evidence="3" id="KW-1185">Reference proteome</keyword>
<dbReference type="EMBL" id="SSXH01000292">
    <property type="protein sequence ID" value="THJ74213.1"/>
    <property type="molecule type" value="Genomic_DNA"/>
</dbReference>
<organism evidence="2 3">
    <name type="scientific">Candidatus Frankia alpina</name>
    <dbReference type="NCBI Taxonomy" id="2699483"/>
    <lineage>
        <taxon>Bacteria</taxon>
        <taxon>Bacillati</taxon>
        <taxon>Actinomycetota</taxon>
        <taxon>Actinomycetes</taxon>
        <taxon>Frankiales</taxon>
        <taxon>Frankiaceae</taxon>
        <taxon>Frankia</taxon>
    </lineage>
</organism>
<feature type="non-terminal residue" evidence="2">
    <location>
        <position position="89"/>
    </location>
</feature>